<name>A0ABY9DHU4_VITVI</name>
<dbReference type="PANTHER" id="PTHR47723:SF19">
    <property type="entry name" value="POLYNUCLEOTIDYL TRANSFERASE, RIBONUCLEASE H-LIKE SUPERFAMILY PROTEIN"/>
    <property type="match status" value="1"/>
</dbReference>
<dbReference type="InterPro" id="IPR044730">
    <property type="entry name" value="RNase_H-like_dom_plant"/>
</dbReference>
<dbReference type="InterPro" id="IPR036397">
    <property type="entry name" value="RNaseH_sf"/>
</dbReference>
<dbReference type="InterPro" id="IPR002156">
    <property type="entry name" value="RNaseH_domain"/>
</dbReference>
<dbReference type="Proteomes" id="UP001227230">
    <property type="component" value="Chromosome 16"/>
</dbReference>
<dbReference type="CDD" id="cd06222">
    <property type="entry name" value="RNase_H_like"/>
    <property type="match status" value="1"/>
</dbReference>
<dbReference type="Gene3D" id="3.30.420.10">
    <property type="entry name" value="Ribonuclease H-like superfamily/Ribonuclease H"/>
    <property type="match status" value="1"/>
</dbReference>
<evidence type="ECO:0000313" key="3">
    <source>
        <dbReference type="Proteomes" id="UP001227230"/>
    </source>
</evidence>
<dbReference type="InterPro" id="IPR053151">
    <property type="entry name" value="RNase_H-like"/>
</dbReference>
<sequence>MLLHGKSCTMSQNHLGNGHSKYNTLNLGSMGVGGVCCDQAGAVIRAFSKHAGLCLAIKVEMLALVEGLVQAVPSGCDDLLAEGDSTTIIFCS</sequence>
<protein>
    <recommendedName>
        <fullName evidence="1">RNase H type-1 domain-containing protein</fullName>
    </recommendedName>
</protein>
<reference evidence="2 3" key="1">
    <citation type="journal article" date="2023" name="Hortic Res">
        <title>The complete reference genome for grapevine (Vitis vinifera L.) genetics and breeding.</title>
        <authorList>
            <person name="Shi X."/>
            <person name="Cao S."/>
            <person name="Wang X."/>
            <person name="Huang S."/>
            <person name="Wang Y."/>
            <person name="Liu Z."/>
            <person name="Liu W."/>
            <person name="Leng X."/>
            <person name="Peng Y."/>
            <person name="Wang N."/>
            <person name="Wang Y."/>
            <person name="Ma Z."/>
            <person name="Xu X."/>
            <person name="Zhang F."/>
            <person name="Xue H."/>
            <person name="Zhong H."/>
            <person name="Wang Y."/>
            <person name="Zhang K."/>
            <person name="Velt A."/>
            <person name="Avia K."/>
            <person name="Holtgrawe D."/>
            <person name="Grimplet J."/>
            <person name="Matus J.T."/>
            <person name="Ware D."/>
            <person name="Wu X."/>
            <person name="Wang H."/>
            <person name="Liu C."/>
            <person name="Fang Y."/>
            <person name="Rustenholz C."/>
            <person name="Cheng Z."/>
            <person name="Xiao H."/>
            <person name="Zhou Y."/>
        </authorList>
    </citation>
    <scope>NUCLEOTIDE SEQUENCE [LARGE SCALE GENOMIC DNA]</scope>
    <source>
        <strain evidence="3">cv. Pinot noir / PN40024</strain>
        <tissue evidence="2">Leaf</tissue>
    </source>
</reference>
<accession>A0ABY9DHU4</accession>
<dbReference type="EMBL" id="CP126663">
    <property type="protein sequence ID" value="WKA06602.1"/>
    <property type="molecule type" value="Genomic_DNA"/>
</dbReference>
<dbReference type="Pfam" id="PF13456">
    <property type="entry name" value="RVT_3"/>
    <property type="match status" value="1"/>
</dbReference>
<evidence type="ECO:0000259" key="1">
    <source>
        <dbReference type="Pfam" id="PF13456"/>
    </source>
</evidence>
<dbReference type="PANTHER" id="PTHR47723">
    <property type="entry name" value="OS05G0353850 PROTEIN"/>
    <property type="match status" value="1"/>
</dbReference>
<evidence type="ECO:0000313" key="2">
    <source>
        <dbReference type="EMBL" id="WKA06602.1"/>
    </source>
</evidence>
<feature type="domain" description="RNase H type-1" evidence="1">
    <location>
        <begin position="30"/>
        <end position="89"/>
    </location>
</feature>
<gene>
    <name evidence="2" type="ORF">VitviT2T_024497</name>
</gene>
<proteinExistence type="predicted"/>
<keyword evidence="3" id="KW-1185">Reference proteome</keyword>
<organism evidence="2 3">
    <name type="scientific">Vitis vinifera</name>
    <name type="common">Grape</name>
    <dbReference type="NCBI Taxonomy" id="29760"/>
    <lineage>
        <taxon>Eukaryota</taxon>
        <taxon>Viridiplantae</taxon>
        <taxon>Streptophyta</taxon>
        <taxon>Embryophyta</taxon>
        <taxon>Tracheophyta</taxon>
        <taxon>Spermatophyta</taxon>
        <taxon>Magnoliopsida</taxon>
        <taxon>eudicotyledons</taxon>
        <taxon>Gunneridae</taxon>
        <taxon>Pentapetalae</taxon>
        <taxon>rosids</taxon>
        <taxon>Vitales</taxon>
        <taxon>Vitaceae</taxon>
        <taxon>Viteae</taxon>
        <taxon>Vitis</taxon>
    </lineage>
</organism>